<keyword evidence="5 7" id="KW-1133">Transmembrane helix</keyword>
<dbReference type="InterPro" id="IPR000515">
    <property type="entry name" value="MetI-like"/>
</dbReference>
<evidence type="ECO:0000256" key="1">
    <source>
        <dbReference type="ARBA" id="ARBA00004651"/>
    </source>
</evidence>
<name>A0ABV8TYG5_9ACTN</name>
<keyword evidence="2 7" id="KW-0813">Transport</keyword>
<keyword evidence="6 7" id="KW-0472">Membrane</keyword>
<dbReference type="InterPro" id="IPR051322">
    <property type="entry name" value="AA_ABC_Transporter_Permease"/>
</dbReference>
<feature type="domain" description="ABC transmembrane type-1" evidence="8">
    <location>
        <begin position="16"/>
        <end position="209"/>
    </location>
</feature>
<dbReference type="RefSeq" id="WP_380620360.1">
    <property type="nucleotide sequence ID" value="NZ_JBHSDK010000013.1"/>
</dbReference>
<feature type="transmembrane region" description="Helical" evidence="7">
    <location>
        <begin position="149"/>
        <end position="171"/>
    </location>
</feature>
<feature type="transmembrane region" description="Helical" evidence="7">
    <location>
        <begin position="84"/>
        <end position="108"/>
    </location>
</feature>
<feature type="transmembrane region" description="Helical" evidence="7">
    <location>
        <begin position="55"/>
        <end position="78"/>
    </location>
</feature>
<sequence>MWDTIVEAWPKLWEATLETLQMSAVASLWTLLGGIALGVVLYLTSSSGPRPNKAVNLPLGTVVNIGRSAPFVILMVAIVPLTRILAGTTIGTAAAIVPLSVAAIPFFARIVENSLLEVPPGLTEAARSMGSTTLGLVHRVILPEATPGLIRGFTVTVVTIIAYSAMAGTIGGGGLGDLAFRYGYQRFQTEYMILPLVILVIGVQLIQFAGDRAAKTLDRR</sequence>
<evidence type="ECO:0000259" key="8">
    <source>
        <dbReference type="PROSITE" id="PS50928"/>
    </source>
</evidence>
<keyword evidence="4 7" id="KW-0812">Transmembrane</keyword>
<dbReference type="PROSITE" id="PS50928">
    <property type="entry name" value="ABC_TM1"/>
    <property type="match status" value="1"/>
</dbReference>
<comment type="caution">
    <text evidence="9">The sequence shown here is derived from an EMBL/GenBank/DDBJ whole genome shotgun (WGS) entry which is preliminary data.</text>
</comment>
<dbReference type="SUPFAM" id="SSF161098">
    <property type="entry name" value="MetI-like"/>
    <property type="match status" value="1"/>
</dbReference>
<evidence type="ECO:0000313" key="10">
    <source>
        <dbReference type="Proteomes" id="UP001595823"/>
    </source>
</evidence>
<evidence type="ECO:0000256" key="2">
    <source>
        <dbReference type="ARBA" id="ARBA00022448"/>
    </source>
</evidence>
<comment type="similarity">
    <text evidence="7">Belongs to the binding-protein-dependent transport system permease family.</text>
</comment>
<comment type="subcellular location">
    <subcellularLocation>
        <location evidence="1 7">Cell membrane</location>
        <topology evidence="1 7">Multi-pass membrane protein</topology>
    </subcellularLocation>
</comment>
<evidence type="ECO:0000256" key="4">
    <source>
        <dbReference type="ARBA" id="ARBA00022692"/>
    </source>
</evidence>
<dbReference type="EMBL" id="JBHSDK010000013">
    <property type="protein sequence ID" value="MFC4335478.1"/>
    <property type="molecule type" value="Genomic_DNA"/>
</dbReference>
<protein>
    <submittedName>
        <fullName evidence="9">Methionine ABC transporter permease</fullName>
    </submittedName>
</protein>
<dbReference type="Pfam" id="PF00528">
    <property type="entry name" value="BPD_transp_1"/>
    <property type="match status" value="1"/>
</dbReference>
<feature type="transmembrane region" description="Helical" evidence="7">
    <location>
        <begin position="191"/>
        <end position="210"/>
    </location>
</feature>
<evidence type="ECO:0000313" key="9">
    <source>
        <dbReference type="EMBL" id="MFC4335478.1"/>
    </source>
</evidence>
<evidence type="ECO:0000256" key="6">
    <source>
        <dbReference type="ARBA" id="ARBA00023136"/>
    </source>
</evidence>
<dbReference type="InterPro" id="IPR035906">
    <property type="entry name" value="MetI-like_sf"/>
</dbReference>
<keyword evidence="3" id="KW-1003">Cell membrane</keyword>
<dbReference type="Proteomes" id="UP001595823">
    <property type="component" value="Unassembled WGS sequence"/>
</dbReference>
<evidence type="ECO:0000256" key="3">
    <source>
        <dbReference type="ARBA" id="ARBA00022475"/>
    </source>
</evidence>
<feature type="transmembrane region" description="Helical" evidence="7">
    <location>
        <begin position="20"/>
        <end position="43"/>
    </location>
</feature>
<dbReference type="PANTHER" id="PTHR30450:SF1">
    <property type="entry name" value="D-METHIONINE TRANSPORT SYSTEM PERMEASE PROTEIN METI-RELATED"/>
    <property type="match status" value="1"/>
</dbReference>
<organism evidence="9 10">
    <name type="scientific">Salininema proteolyticum</name>
    <dbReference type="NCBI Taxonomy" id="1607685"/>
    <lineage>
        <taxon>Bacteria</taxon>
        <taxon>Bacillati</taxon>
        <taxon>Actinomycetota</taxon>
        <taxon>Actinomycetes</taxon>
        <taxon>Glycomycetales</taxon>
        <taxon>Glycomycetaceae</taxon>
        <taxon>Salininema</taxon>
    </lineage>
</organism>
<dbReference type="CDD" id="cd06261">
    <property type="entry name" value="TM_PBP2"/>
    <property type="match status" value="1"/>
</dbReference>
<accession>A0ABV8TYG5</accession>
<reference evidence="10" key="1">
    <citation type="journal article" date="2019" name="Int. J. Syst. Evol. Microbiol.">
        <title>The Global Catalogue of Microorganisms (GCM) 10K type strain sequencing project: providing services to taxonomists for standard genome sequencing and annotation.</title>
        <authorList>
            <consortium name="The Broad Institute Genomics Platform"/>
            <consortium name="The Broad Institute Genome Sequencing Center for Infectious Disease"/>
            <person name="Wu L."/>
            <person name="Ma J."/>
        </authorList>
    </citation>
    <scope>NUCLEOTIDE SEQUENCE [LARGE SCALE GENOMIC DNA]</scope>
    <source>
        <strain evidence="10">IBRC-M 10908</strain>
    </source>
</reference>
<evidence type="ECO:0000256" key="7">
    <source>
        <dbReference type="RuleBase" id="RU363032"/>
    </source>
</evidence>
<gene>
    <name evidence="9" type="ORF">ACFPET_09735</name>
</gene>
<dbReference type="Gene3D" id="1.10.3720.10">
    <property type="entry name" value="MetI-like"/>
    <property type="match status" value="1"/>
</dbReference>
<dbReference type="PANTHER" id="PTHR30450">
    <property type="entry name" value="ABC TRANSPORTER PERMEASE"/>
    <property type="match status" value="1"/>
</dbReference>
<keyword evidence="10" id="KW-1185">Reference proteome</keyword>
<proteinExistence type="inferred from homology"/>
<evidence type="ECO:0000256" key="5">
    <source>
        <dbReference type="ARBA" id="ARBA00022989"/>
    </source>
</evidence>